<keyword evidence="2" id="KW-1185">Reference proteome</keyword>
<sequence>MSVIFLNGSGSLICDGVEAGQIEFSIAEPADGPDTTRRGKLWGNKQANAAAMDAQKVELKPSDAHDLLSLDVEDTDRQGGISFSVL</sequence>
<proteinExistence type="predicted"/>
<accession>A0A5N1JTR2</accession>
<dbReference type="RefSeq" id="WP_151095350.1">
    <property type="nucleotide sequence ID" value="NZ_VYXQ01000025.1"/>
</dbReference>
<dbReference type="AlphaFoldDB" id="A0A5N1JTR2"/>
<evidence type="ECO:0000313" key="2">
    <source>
        <dbReference type="Proteomes" id="UP000327108"/>
    </source>
</evidence>
<evidence type="ECO:0000313" key="1">
    <source>
        <dbReference type="EMBL" id="KAA9361455.1"/>
    </source>
</evidence>
<gene>
    <name evidence="1" type="ORF">F3W84_20405</name>
</gene>
<dbReference type="Proteomes" id="UP000327108">
    <property type="component" value="Unassembled WGS sequence"/>
</dbReference>
<comment type="caution">
    <text evidence="1">The sequence shown here is derived from an EMBL/GenBank/DDBJ whole genome shotgun (WGS) entry which is preliminary data.</text>
</comment>
<organism evidence="1 2">
    <name type="scientific">Ochrobactrum quorumnocens</name>
    <dbReference type="NCBI Taxonomy" id="271865"/>
    <lineage>
        <taxon>Bacteria</taxon>
        <taxon>Pseudomonadati</taxon>
        <taxon>Pseudomonadota</taxon>
        <taxon>Alphaproteobacteria</taxon>
        <taxon>Hyphomicrobiales</taxon>
        <taxon>Brucellaceae</taxon>
        <taxon>Brucella/Ochrobactrum group</taxon>
        <taxon>Ochrobactrum</taxon>
    </lineage>
</organism>
<dbReference type="EMBL" id="VYXQ01000025">
    <property type="protein sequence ID" value="KAA9361455.1"/>
    <property type="molecule type" value="Genomic_DNA"/>
</dbReference>
<protein>
    <submittedName>
        <fullName evidence="1">Uncharacterized protein</fullName>
    </submittedName>
</protein>
<reference evidence="1 2" key="1">
    <citation type="submission" date="2019-09" db="EMBL/GenBank/DDBJ databases">
        <title>Biological control of the noxious weed angled onion (Allium triquetrum) thwarted by endophytic bacteria in Victoria, Australia.</title>
        <authorList>
            <person name="Tehranchian P."/>
            <person name="Adair R.J."/>
            <person name="Van T.H."/>
            <person name="Morrison P.D."/>
            <person name="Williams H."/>
            <person name="Lawrie A.C."/>
        </authorList>
    </citation>
    <scope>NUCLEOTIDE SEQUENCE [LARGE SCALE GENOMIC DNA]</scope>
    <source>
        <strain evidence="1 2">RPTAtOch1</strain>
    </source>
</reference>
<name>A0A5N1JTR2_9HYPH</name>